<protein>
    <recommendedName>
        <fullName evidence="2">CBS domain-containing protein</fullName>
    </recommendedName>
</protein>
<reference evidence="4" key="1">
    <citation type="journal article" date="2019" name="Int. J. Syst. Evol. Microbiol.">
        <title>The Global Catalogue of Microorganisms (GCM) 10K type strain sequencing project: providing services to taxonomists for standard genome sequencing and annotation.</title>
        <authorList>
            <consortium name="The Broad Institute Genomics Platform"/>
            <consortium name="The Broad Institute Genome Sequencing Center for Infectious Disease"/>
            <person name="Wu L."/>
            <person name="Ma J."/>
        </authorList>
    </citation>
    <scope>NUCLEOTIDE SEQUENCE [LARGE SCALE GENOMIC DNA]</scope>
    <source>
        <strain evidence="4">CGMCC 1.15922</strain>
    </source>
</reference>
<dbReference type="Gene3D" id="3.10.580.10">
    <property type="entry name" value="CBS-domain"/>
    <property type="match status" value="1"/>
</dbReference>
<dbReference type="Pfam" id="PF00571">
    <property type="entry name" value="CBS"/>
    <property type="match status" value="2"/>
</dbReference>
<organism evidence="3 4">
    <name type="scientific">Thalassotalea profundi</name>
    <dbReference type="NCBI Taxonomy" id="2036687"/>
    <lineage>
        <taxon>Bacteria</taxon>
        <taxon>Pseudomonadati</taxon>
        <taxon>Pseudomonadota</taxon>
        <taxon>Gammaproteobacteria</taxon>
        <taxon>Alteromonadales</taxon>
        <taxon>Colwelliaceae</taxon>
        <taxon>Thalassotalea</taxon>
    </lineage>
</organism>
<evidence type="ECO:0000259" key="2">
    <source>
        <dbReference type="PROSITE" id="PS51371"/>
    </source>
</evidence>
<name>A0ABQ3IJE9_9GAMM</name>
<evidence type="ECO:0000256" key="1">
    <source>
        <dbReference type="PROSITE-ProRule" id="PRU00703"/>
    </source>
</evidence>
<evidence type="ECO:0000313" key="4">
    <source>
        <dbReference type="Proteomes" id="UP000626370"/>
    </source>
</evidence>
<comment type="caution">
    <text evidence="3">The sequence shown here is derived from an EMBL/GenBank/DDBJ whole genome shotgun (WGS) entry which is preliminary data.</text>
</comment>
<dbReference type="EMBL" id="BNAH01000005">
    <property type="protein sequence ID" value="GHE86302.1"/>
    <property type="molecule type" value="Genomic_DNA"/>
</dbReference>
<gene>
    <name evidence="3" type="ORF">GCM10011501_14290</name>
</gene>
<proteinExistence type="predicted"/>
<evidence type="ECO:0000313" key="3">
    <source>
        <dbReference type="EMBL" id="GHE86302.1"/>
    </source>
</evidence>
<accession>A0ABQ3IJE9</accession>
<dbReference type="Proteomes" id="UP000626370">
    <property type="component" value="Unassembled WGS sequence"/>
</dbReference>
<sequence>MKNLHLFDLEKVDNIVSPEHFEEITLSSPATKIFTDFKHNVPLKIEGTTLAVDALNLMIKSHVKMQMVVSADDEFIGVISTKELSERHIVSEVAKGTPRNMLLVEDMMLPRESLTVFDYQELEKSKVSDVVFALEQNGLNHCLVVDRATHQIRGVISSSDIARKLHLPILLNKSNSFSRIFNVIHGKVA</sequence>
<dbReference type="RefSeq" id="WP_189377583.1">
    <property type="nucleotide sequence ID" value="NZ_BNAH01000005.1"/>
</dbReference>
<keyword evidence="1" id="KW-0129">CBS domain</keyword>
<keyword evidence="4" id="KW-1185">Reference proteome</keyword>
<feature type="domain" description="CBS" evidence="2">
    <location>
        <begin position="108"/>
        <end position="174"/>
    </location>
</feature>
<dbReference type="InterPro" id="IPR000644">
    <property type="entry name" value="CBS_dom"/>
</dbReference>
<dbReference type="PROSITE" id="PS51371">
    <property type="entry name" value="CBS"/>
    <property type="match status" value="1"/>
</dbReference>
<dbReference type="SUPFAM" id="SSF54631">
    <property type="entry name" value="CBS-domain pair"/>
    <property type="match status" value="1"/>
</dbReference>
<dbReference type="InterPro" id="IPR046342">
    <property type="entry name" value="CBS_dom_sf"/>
</dbReference>